<dbReference type="EMBL" id="CAFBMC010000016">
    <property type="protein sequence ID" value="CAB4892236.1"/>
    <property type="molecule type" value="Genomic_DNA"/>
</dbReference>
<proteinExistence type="predicted"/>
<reference evidence="1" key="1">
    <citation type="submission" date="2020-05" db="EMBL/GenBank/DDBJ databases">
        <authorList>
            <person name="Chiriac C."/>
            <person name="Salcher M."/>
            <person name="Ghai R."/>
            <person name="Kavagutti S V."/>
        </authorList>
    </citation>
    <scope>NUCLEOTIDE SEQUENCE</scope>
</reference>
<protein>
    <submittedName>
        <fullName evidence="1">Unannotated protein</fullName>
    </submittedName>
</protein>
<dbReference type="AlphaFoldDB" id="A0A6J7F9V9"/>
<accession>A0A6J7F9V9</accession>
<dbReference type="EMBL" id="CAFBPZ010000049">
    <property type="protein sequence ID" value="CAB5038592.1"/>
    <property type="molecule type" value="Genomic_DNA"/>
</dbReference>
<name>A0A6J7F9V9_9ZZZZ</name>
<gene>
    <name evidence="1" type="ORF">UFOPK3495_00459</name>
    <name evidence="2" type="ORF">UFOPK4237_00850</name>
</gene>
<evidence type="ECO:0000313" key="2">
    <source>
        <dbReference type="EMBL" id="CAB5038592.1"/>
    </source>
</evidence>
<sequence length="168" mass="18383">MSNAGDLPIIDRDRALVYSAEDAWSKALDRGGRFDFFGSTFTLPTQRIIGDLATMQIVVDHWLSSTQLQQNFPGLSKIQVRSRRGQSKAHYEPAGIIAIPLDQPWACKEAVLAHEVAHHCSWTAQLPPHGPHFRSALIQVAEVVFGVEAGLVLRASYDGAGLEVTHAS</sequence>
<evidence type="ECO:0000313" key="1">
    <source>
        <dbReference type="EMBL" id="CAB4892236.1"/>
    </source>
</evidence>
<dbReference type="InterPro" id="IPR027595">
    <property type="entry name" value="CHP04338"/>
</dbReference>
<organism evidence="1">
    <name type="scientific">freshwater metagenome</name>
    <dbReference type="NCBI Taxonomy" id="449393"/>
    <lineage>
        <taxon>unclassified sequences</taxon>
        <taxon>metagenomes</taxon>
        <taxon>ecological metagenomes</taxon>
    </lineage>
</organism>
<dbReference type="NCBIfam" id="TIGR04338">
    <property type="entry name" value="HEXXH_Rv0185"/>
    <property type="match status" value="1"/>
</dbReference>